<dbReference type="InterPro" id="IPR040911">
    <property type="entry name" value="Exostosin_GT47"/>
</dbReference>
<dbReference type="InterPro" id="IPR004263">
    <property type="entry name" value="Exostosin"/>
</dbReference>
<evidence type="ECO:0000313" key="8">
    <source>
        <dbReference type="EMBL" id="GAV78274.1"/>
    </source>
</evidence>
<keyword evidence="9" id="KW-1185">Reference proteome</keyword>
<sequence length="499" mass="58354">MNLAREPEPDILTIFEEDASNEGENGREPIDSLTIEDRTEKLAKQETREDVVRVESDAELCTGKYIYIHHLPRKFNVDLLKNCRTLSEWTNMCLFTSNLGLGPHFTNEEKVYSNTGWFATNQFMLEVIFHNRMKQYKCLTNDSSLASAIFVPYYAGIDVARYLWASNPYLKDTDSSELVKWLKQKSEWKRMWGRDHFLVAGRITWDFRRLTDRVFDWGNKLLFLPETKNMTTLVIESSPWNNNDFAMPYPTYFHPSSDQEVFQWQNRMKRQKRRFLFSFAGGGRPNLSDSIRHEIMDQCRASRRKCRLLDCDPTTPNKCHKPVNVMKLFQNSVFCLQPPGDSFTRRSAFDSILAGCIPVFFHPGSAYAQYIWHLPKDYAKYSVFIPANEVKVGRISIERVLSRIAKEKVIAMREEVIRLIPRVIYADPRSTLKTLEDAFDITVNGVLERIETTRREMREGKNLTADFAEELSWKYNLFGTLGKHEWDPFFANKQDLITQ</sequence>
<keyword evidence="3" id="KW-0328">Glycosyltransferase</keyword>
<gene>
    <name evidence="8" type="ORF">CFOL_v3_21742</name>
</gene>
<name>A0A1Q3CDG3_CEPFO</name>
<dbReference type="Proteomes" id="UP000187406">
    <property type="component" value="Unassembled WGS sequence"/>
</dbReference>
<comment type="caution">
    <text evidence="8">The sequence shown here is derived from an EMBL/GenBank/DDBJ whole genome shotgun (WGS) entry which is preliminary data.</text>
</comment>
<dbReference type="STRING" id="3775.A0A1Q3CDG3"/>
<comment type="subcellular location">
    <subcellularLocation>
        <location evidence="1">Golgi apparatus membrane</location>
        <topology evidence="1">Single-pass type II membrane protein</topology>
    </subcellularLocation>
</comment>
<feature type="region of interest" description="Disordered" evidence="6">
    <location>
        <begin position="1"/>
        <end position="32"/>
    </location>
</feature>
<dbReference type="PANTHER" id="PTHR11062">
    <property type="entry name" value="EXOSTOSIN HEPARAN SULFATE GLYCOSYLTRANSFERASE -RELATED"/>
    <property type="match status" value="1"/>
</dbReference>
<keyword evidence="4" id="KW-0812">Transmembrane</keyword>
<protein>
    <submittedName>
        <fullName evidence="8">Exostosin domain-containing protein</fullName>
    </submittedName>
</protein>
<evidence type="ECO:0000259" key="7">
    <source>
        <dbReference type="Pfam" id="PF03016"/>
    </source>
</evidence>
<organism evidence="8 9">
    <name type="scientific">Cephalotus follicularis</name>
    <name type="common">Albany pitcher plant</name>
    <dbReference type="NCBI Taxonomy" id="3775"/>
    <lineage>
        <taxon>Eukaryota</taxon>
        <taxon>Viridiplantae</taxon>
        <taxon>Streptophyta</taxon>
        <taxon>Embryophyta</taxon>
        <taxon>Tracheophyta</taxon>
        <taxon>Spermatophyta</taxon>
        <taxon>Magnoliopsida</taxon>
        <taxon>eudicotyledons</taxon>
        <taxon>Gunneridae</taxon>
        <taxon>Pentapetalae</taxon>
        <taxon>rosids</taxon>
        <taxon>fabids</taxon>
        <taxon>Oxalidales</taxon>
        <taxon>Cephalotaceae</taxon>
        <taxon>Cephalotus</taxon>
    </lineage>
</organism>
<evidence type="ECO:0000256" key="2">
    <source>
        <dbReference type="ARBA" id="ARBA00010271"/>
    </source>
</evidence>
<dbReference type="Pfam" id="PF03016">
    <property type="entry name" value="Exostosin_GT47"/>
    <property type="match status" value="1"/>
</dbReference>
<keyword evidence="5" id="KW-0333">Golgi apparatus</keyword>
<comment type="similarity">
    <text evidence="2">Belongs to the glycosyltransferase 47 family.</text>
</comment>
<dbReference type="InParanoid" id="A0A1Q3CDG3"/>
<feature type="domain" description="Exostosin GT47" evidence="7">
    <location>
        <begin position="61"/>
        <end position="399"/>
    </location>
</feature>
<evidence type="ECO:0000256" key="6">
    <source>
        <dbReference type="SAM" id="MobiDB-lite"/>
    </source>
</evidence>
<dbReference type="OrthoDB" id="1924787at2759"/>
<proteinExistence type="inferred from homology"/>
<evidence type="ECO:0000256" key="4">
    <source>
        <dbReference type="ARBA" id="ARBA00022968"/>
    </source>
</evidence>
<accession>A0A1Q3CDG3</accession>
<dbReference type="EMBL" id="BDDD01001772">
    <property type="protein sequence ID" value="GAV78274.1"/>
    <property type="molecule type" value="Genomic_DNA"/>
</dbReference>
<keyword evidence="3" id="KW-0808">Transferase</keyword>
<evidence type="ECO:0000256" key="1">
    <source>
        <dbReference type="ARBA" id="ARBA00004323"/>
    </source>
</evidence>
<evidence type="ECO:0000256" key="3">
    <source>
        <dbReference type="ARBA" id="ARBA00022676"/>
    </source>
</evidence>
<evidence type="ECO:0000313" key="9">
    <source>
        <dbReference type="Proteomes" id="UP000187406"/>
    </source>
</evidence>
<dbReference type="GO" id="GO:0016757">
    <property type="term" value="F:glycosyltransferase activity"/>
    <property type="evidence" value="ECO:0007669"/>
    <property type="project" value="UniProtKB-KW"/>
</dbReference>
<dbReference type="PANTHER" id="PTHR11062:SF282">
    <property type="entry name" value="XYLOGLUCAN GALACTOSYLTRANSFERASE GT11-RELATED"/>
    <property type="match status" value="1"/>
</dbReference>
<reference evidence="9" key="1">
    <citation type="submission" date="2016-04" db="EMBL/GenBank/DDBJ databases">
        <title>Cephalotus genome sequencing.</title>
        <authorList>
            <person name="Fukushima K."/>
            <person name="Hasebe M."/>
            <person name="Fang X."/>
        </authorList>
    </citation>
    <scope>NUCLEOTIDE SEQUENCE [LARGE SCALE GENOMIC DNA]</scope>
    <source>
        <strain evidence="9">cv. St1</strain>
    </source>
</reference>
<keyword evidence="4" id="KW-0735">Signal-anchor</keyword>
<dbReference type="GO" id="GO:0000139">
    <property type="term" value="C:Golgi membrane"/>
    <property type="evidence" value="ECO:0007669"/>
    <property type="project" value="UniProtKB-SubCell"/>
</dbReference>
<dbReference type="AlphaFoldDB" id="A0A1Q3CDG3"/>
<evidence type="ECO:0000256" key="5">
    <source>
        <dbReference type="ARBA" id="ARBA00023034"/>
    </source>
</evidence>